<accession>A0A5B7FJT5</accession>
<name>A0A5B7FJT5_PORTR</name>
<comment type="caution">
    <text evidence="1">The sequence shown here is derived from an EMBL/GenBank/DDBJ whole genome shotgun (WGS) entry which is preliminary data.</text>
</comment>
<organism evidence="1 2">
    <name type="scientific">Portunus trituberculatus</name>
    <name type="common">Swimming crab</name>
    <name type="synonym">Neptunus trituberculatus</name>
    <dbReference type="NCBI Taxonomy" id="210409"/>
    <lineage>
        <taxon>Eukaryota</taxon>
        <taxon>Metazoa</taxon>
        <taxon>Ecdysozoa</taxon>
        <taxon>Arthropoda</taxon>
        <taxon>Crustacea</taxon>
        <taxon>Multicrustacea</taxon>
        <taxon>Malacostraca</taxon>
        <taxon>Eumalacostraca</taxon>
        <taxon>Eucarida</taxon>
        <taxon>Decapoda</taxon>
        <taxon>Pleocyemata</taxon>
        <taxon>Brachyura</taxon>
        <taxon>Eubrachyura</taxon>
        <taxon>Portunoidea</taxon>
        <taxon>Portunidae</taxon>
        <taxon>Portuninae</taxon>
        <taxon>Portunus</taxon>
    </lineage>
</organism>
<gene>
    <name evidence="1" type="ORF">E2C01_039101</name>
</gene>
<protein>
    <submittedName>
        <fullName evidence="1">Uncharacterized protein</fullName>
    </submittedName>
</protein>
<evidence type="ECO:0000313" key="1">
    <source>
        <dbReference type="EMBL" id="MPC45403.1"/>
    </source>
</evidence>
<keyword evidence="2" id="KW-1185">Reference proteome</keyword>
<dbReference type="AlphaFoldDB" id="A0A5B7FJT5"/>
<dbReference type="Proteomes" id="UP000324222">
    <property type="component" value="Unassembled WGS sequence"/>
</dbReference>
<dbReference type="EMBL" id="VSRR010006716">
    <property type="protein sequence ID" value="MPC45403.1"/>
    <property type="molecule type" value="Genomic_DNA"/>
</dbReference>
<evidence type="ECO:0000313" key="2">
    <source>
        <dbReference type="Proteomes" id="UP000324222"/>
    </source>
</evidence>
<sequence length="85" mass="9396">MASKRYVVEFEPTRGRLPDLTLSTTPLPPLLLPRCTQHPVTFDRLTVADLVTPRLDFLKPPGTRGLTCASASSCATCYRLLPQII</sequence>
<proteinExistence type="predicted"/>
<reference evidence="1 2" key="1">
    <citation type="submission" date="2019-05" db="EMBL/GenBank/DDBJ databases">
        <title>Another draft genome of Portunus trituberculatus and its Hox gene families provides insights of decapod evolution.</title>
        <authorList>
            <person name="Jeong J.-H."/>
            <person name="Song I."/>
            <person name="Kim S."/>
            <person name="Choi T."/>
            <person name="Kim D."/>
            <person name="Ryu S."/>
            <person name="Kim W."/>
        </authorList>
    </citation>
    <scope>NUCLEOTIDE SEQUENCE [LARGE SCALE GENOMIC DNA]</scope>
    <source>
        <tissue evidence="1">Muscle</tissue>
    </source>
</reference>